<dbReference type="STRING" id="1453999.AW06_003436"/>
<name>A0A080M363_9PROT</name>
<organism evidence="1 2">
    <name type="scientific">Candidatus Accumulibacter cognatus</name>
    <dbReference type="NCBI Taxonomy" id="2954383"/>
    <lineage>
        <taxon>Bacteria</taxon>
        <taxon>Pseudomonadati</taxon>
        <taxon>Pseudomonadota</taxon>
        <taxon>Betaproteobacteria</taxon>
        <taxon>Candidatus Accumulibacter</taxon>
    </lineage>
</organism>
<proteinExistence type="predicted"/>
<dbReference type="EMBL" id="JDST02000083">
    <property type="protein sequence ID" value="KFB75521.1"/>
    <property type="molecule type" value="Genomic_DNA"/>
</dbReference>
<keyword evidence="2" id="KW-1185">Reference proteome</keyword>
<protein>
    <submittedName>
        <fullName evidence="1">Uncharacterized protein</fullName>
    </submittedName>
</protein>
<accession>A0A080M363</accession>
<sequence length="65" mass="7026">MAMVTGECVAVGALIDRVRSVFANWIILEITAMKWTLHTRCLSGALVAAQVSAQPESTRSRVVLP</sequence>
<reference evidence="1" key="1">
    <citation type="submission" date="2014-02" db="EMBL/GenBank/DDBJ databases">
        <title>Expanding our view of genomic diversity in Candidatus Accumulibacter clades.</title>
        <authorList>
            <person name="Skennerton C.T."/>
            <person name="Barr J.J."/>
            <person name="Slater F.R."/>
            <person name="Bond P.L."/>
            <person name="Tyson G.W."/>
        </authorList>
    </citation>
    <scope>NUCLEOTIDE SEQUENCE [LARGE SCALE GENOMIC DNA]</scope>
</reference>
<dbReference type="AlphaFoldDB" id="A0A080M363"/>
<evidence type="ECO:0000313" key="1">
    <source>
        <dbReference type="EMBL" id="KFB75521.1"/>
    </source>
</evidence>
<gene>
    <name evidence="1" type="ORF">AW06_003436</name>
</gene>
<comment type="caution">
    <text evidence="1">The sequence shown here is derived from an EMBL/GenBank/DDBJ whole genome shotgun (WGS) entry which is preliminary data.</text>
</comment>
<evidence type="ECO:0000313" key="2">
    <source>
        <dbReference type="Proteomes" id="UP000021315"/>
    </source>
</evidence>
<dbReference type="Proteomes" id="UP000021315">
    <property type="component" value="Unassembled WGS sequence"/>
</dbReference>